<feature type="transmembrane region" description="Helical" evidence="1">
    <location>
        <begin position="21"/>
        <end position="47"/>
    </location>
</feature>
<name>A0A1T5P7R6_9BACT</name>
<keyword evidence="3" id="KW-1185">Reference proteome</keyword>
<dbReference type="STRING" id="393003.SAMN05660461_4681"/>
<dbReference type="AlphaFoldDB" id="A0A1T5P7R6"/>
<keyword evidence="1" id="KW-1133">Transmembrane helix</keyword>
<evidence type="ECO:0000256" key="1">
    <source>
        <dbReference type="SAM" id="Phobius"/>
    </source>
</evidence>
<dbReference type="RefSeq" id="WP_079471966.1">
    <property type="nucleotide sequence ID" value="NZ_FUZZ01000004.1"/>
</dbReference>
<keyword evidence="1" id="KW-0472">Membrane</keyword>
<protein>
    <submittedName>
        <fullName evidence="2">Uncharacterized protein</fullName>
    </submittedName>
</protein>
<accession>A0A1T5P7R6</accession>
<evidence type="ECO:0000313" key="2">
    <source>
        <dbReference type="EMBL" id="SKD08804.1"/>
    </source>
</evidence>
<dbReference type="Proteomes" id="UP000190166">
    <property type="component" value="Unassembled WGS sequence"/>
</dbReference>
<reference evidence="2 3" key="1">
    <citation type="submission" date="2017-02" db="EMBL/GenBank/DDBJ databases">
        <authorList>
            <person name="Peterson S.W."/>
        </authorList>
    </citation>
    <scope>NUCLEOTIDE SEQUENCE [LARGE SCALE GENOMIC DNA]</scope>
    <source>
        <strain evidence="2 3">DSM 18108</strain>
    </source>
</reference>
<keyword evidence="1" id="KW-0812">Transmembrane</keyword>
<dbReference type="EMBL" id="FUZZ01000004">
    <property type="protein sequence ID" value="SKD08804.1"/>
    <property type="molecule type" value="Genomic_DNA"/>
</dbReference>
<proteinExistence type="predicted"/>
<sequence length="192" mass="21400">MLPNEEEFPPLYSTSATRQTVVLKVFLLGCFAVVLAMLLAGVVFSFWIKEVSIRMLTMGIAAPVLCGLIWMAVASYRSGKPKYTRAEVNAEGLHQYGEGVPVLSLRYEALSTNSSGGVYDVLWTDLGYSETNPDLYVFIKNESGAVQLQAVQFRIFLVPNGNALLAHFVRGIMRFRPDLKIDPKVLSRYRIT</sequence>
<gene>
    <name evidence="2" type="ORF">SAMN05660461_4681</name>
</gene>
<feature type="transmembrane region" description="Helical" evidence="1">
    <location>
        <begin position="53"/>
        <end position="76"/>
    </location>
</feature>
<evidence type="ECO:0000313" key="3">
    <source>
        <dbReference type="Proteomes" id="UP000190166"/>
    </source>
</evidence>
<organism evidence="2 3">
    <name type="scientific">Chitinophaga ginsengisegetis</name>
    <dbReference type="NCBI Taxonomy" id="393003"/>
    <lineage>
        <taxon>Bacteria</taxon>
        <taxon>Pseudomonadati</taxon>
        <taxon>Bacteroidota</taxon>
        <taxon>Chitinophagia</taxon>
        <taxon>Chitinophagales</taxon>
        <taxon>Chitinophagaceae</taxon>
        <taxon>Chitinophaga</taxon>
    </lineage>
</organism>